<dbReference type="SMART" id="SM00516">
    <property type="entry name" value="SEC14"/>
    <property type="match status" value="1"/>
</dbReference>
<reference evidence="2" key="1">
    <citation type="submission" date="2024-04" db="EMBL/GenBank/DDBJ databases">
        <authorList>
            <consortium name="Molecular Ecology Group"/>
        </authorList>
    </citation>
    <scope>NUCLEOTIDE SEQUENCE</scope>
</reference>
<dbReference type="SUPFAM" id="SSF46938">
    <property type="entry name" value="CRAL/TRIO N-terminal domain"/>
    <property type="match status" value="1"/>
</dbReference>
<dbReference type="GO" id="GO:1902936">
    <property type="term" value="F:phosphatidylinositol bisphosphate binding"/>
    <property type="evidence" value="ECO:0007669"/>
    <property type="project" value="TreeGrafter"/>
</dbReference>
<organism evidence="2 3">
    <name type="scientific">Lasius platythorax</name>
    <dbReference type="NCBI Taxonomy" id="488582"/>
    <lineage>
        <taxon>Eukaryota</taxon>
        <taxon>Metazoa</taxon>
        <taxon>Ecdysozoa</taxon>
        <taxon>Arthropoda</taxon>
        <taxon>Hexapoda</taxon>
        <taxon>Insecta</taxon>
        <taxon>Pterygota</taxon>
        <taxon>Neoptera</taxon>
        <taxon>Endopterygota</taxon>
        <taxon>Hymenoptera</taxon>
        <taxon>Apocrita</taxon>
        <taxon>Aculeata</taxon>
        <taxon>Formicoidea</taxon>
        <taxon>Formicidae</taxon>
        <taxon>Formicinae</taxon>
        <taxon>Lasius</taxon>
        <taxon>Lasius</taxon>
    </lineage>
</organism>
<feature type="domain" description="CRAL-TRIO" evidence="1">
    <location>
        <begin position="108"/>
        <end position="249"/>
    </location>
</feature>
<dbReference type="GO" id="GO:0016020">
    <property type="term" value="C:membrane"/>
    <property type="evidence" value="ECO:0007669"/>
    <property type="project" value="TreeGrafter"/>
</dbReference>
<accession>A0AAV2N7S7</accession>
<dbReference type="PANTHER" id="PTHR10174">
    <property type="entry name" value="ALPHA-TOCOPHEROL TRANSFER PROTEIN-RELATED"/>
    <property type="match status" value="1"/>
</dbReference>
<dbReference type="Gene3D" id="1.20.5.1200">
    <property type="entry name" value="Alpha-tocopherol transfer"/>
    <property type="match status" value="1"/>
</dbReference>
<evidence type="ECO:0000259" key="1">
    <source>
        <dbReference type="PROSITE" id="PS50191"/>
    </source>
</evidence>
<sequence>MLKLEMPTFKEILEEVRGNEQLLEELLDKLRLWLKQQLHLPQDISEQRLKFYIYSAKFNLEKAKKRLDLHYTLRNLIPEVYTTRDPLTDSMIQLTTCVQWIPLPKLTPENFRIIITRFIHPDSSAFDMYATIKYTCMIIETRVEEDIVNSDVVIYDCANLTLNHIFKFTPSVLKRMETIVESYGTRFKAIHMINAPNYIDVLITMAKSVMKAKFISRIHIYTSGVESLYGIIPRSILPVEYGGEQPSINIIADMWQAKLIERRKWFLEQENVKVNESLRSNSEFKINPNDLFGVSGTFRKLNID</sequence>
<protein>
    <recommendedName>
        <fullName evidence="1">CRAL-TRIO domain-containing protein</fullName>
    </recommendedName>
</protein>
<proteinExistence type="predicted"/>
<evidence type="ECO:0000313" key="3">
    <source>
        <dbReference type="Proteomes" id="UP001497644"/>
    </source>
</evidence>
<dbReference type="Gene3D" id="3.40.525.10">
    <property type="entry name" value="CRAL-TRIO lipid binding domain"/>
    <property type="match status" value="1"/>
</dbReference>
<gene>
    <name evidence="2" type="ORF">LPLAT_LOCUS2372</name>
</gene>
<dbReference type="AlphaFoldDB" id="A0AAV2N7S7"/>
<dbReference type="Proteomes" id="UP001497644">
    <property type="component" value="Chromosome 11"/>
</dbReference>
<dbReference type="PANTHER" id="PTHR10174:SF222">
    <property type="entry name" value="GH10083P-RELATED"/>
    <property type="match status" value="1"/>
</dbReference>
<dbReference type="CDD" id="cd00170">
    <property type="entry name" value="SEC14"/>
    <property type="match status" value="1"/>
</dbReference>
<dbReference type="InterPro" id="IPR036865">
    <property type="entry name" value="CRAL-TRIO_dom_sf"/>
</dbReference>
<dbReference type="PRINTS" id="PR00180">
    <property type="entry name" value="CRETINALDHBP"/>
</dbReference>
<dbReference type="InterPro" id="IPR001251">
    <property type="entry name" value="CRAL-TRIO_dom"/>
</dbReference>
<evidence type="ECO:0000313" key="2">
    <source>
        <dbReference type="EMBL" id="CAL1676132.1"/>
    </source>
</evidence>
<dbReference type="EMBL" id="OZ034834">
    <property type="protein sequence ID" value="CAL1676132.1"/>
    <property type="molecule type" value="Genomic_DNA"/>
</dbReference>
<dbReference type="InterPro" id="IPR036273">
    <property type="entry name" value="CRAL/TRIO_N_dom_sf"/>
</dbReference>
<keyword evidence="3" id="KW-1185">Reference proteome</keyword>
<dbReference type="Pfam" id="PF00650">
    <property type="entry name" value="CRAL_TRIO"/>
    <property type="match status" value="1"/>
</dbReference>
<name>A0AAV2N7S7_9HYME</name>
<dbReference type="PROSITE" id="PS50191">
    <property type="entry name" value="CRAL_TRIO"/>
    <property type="match status" value="1"/>
</dbReference>
<dbReference type="SUPFAM" id="SSF52087">
    <property type="entry name" value="CRAL/TRIO domain"/>
    <property type="match status" value="1"/>
</dbReference>